<name>A0A560HMK6_9PROT</name>
<organism evidence="4 5">
    <name type="scientific">Nitrospirillum amazonense</name>
    <dbReference type="NCBI Taxonomy" id="28077"/>
    <lineage>
        <taxon>Bacteria</taxon>
        <taxon>Pseudomonadati</taxon>
        <taxon>Pseudomonadota</taxon>
        <taxon>Alphaproteobacteria</taxon>
        <taxon>Rhodospirillales</taxon>
        <taxon>Azospirillaceae</taxon>
        <taxon>Nitrospirillum</taxon>
    </lineage>
</organism>
<dbReference type="AlphaFoldDB" id="A0A560HMK6"/>
<evidence type="ECO:0000313" key="5">
    <source>
        <dbReference type="Proteomes" id="UP000318050"/>
    </source>
</evidence>
<accession>A0A560HMK6</accession>
<feature type="domain" description="OmpA-like" evidence="3">
    <location>
        <begin position="197"/>
        <end position="287"/>
    </location>
</feature>
<feature type="compositionally biased region" description="Polar residues" evidence="1">
    <location>
        <begin position="47"/>
        <end position="57"/>
    </location>
</feature>
<dbReference type="Gene3D" id="3.30.1330.60">
    <property type="entry name" value="OmpA-like domain"/>
    <property type="match status" value="1"/>
</dbReference>
<reference evidence="4 5" key="1">
    <citation type="submission" date="2019-06" db="EMBL/GenBank/DDBJ databases">
        <title>Genomic Encyclopedia of Type Strains, Phase IV (KMG-V): Genome sequencing to study the core and pangenomes of soil and plant-associated prokaryotes.</title>
        <authorList>
            <person name="Whitman W."/>
        </authorList>
    </citation>
    <scope>NUCLEOTIDE SEQUENCE [LARGE SCALE GENOMIC DNA]</scope>
    <source>
        <strain evidence="4 5">BR 11140</strain>
    </source>
</reference>
<proteinExistence type="predicted"/>
<dbReference type="EMBL" id="VITT01000032">
    <property type="protein sequence ID" value="TWB47776.1"/>
    <property type="molecule type" value="Genomic_DNA"/>
</dbReference>
<dbReference type="Pfam" id="PF00691">
    <property type="entry name" value="OmpA"/>
    <property type="match status" value="1"/>
</dbReference>
<feature type="region of interest" description="Disordered" evidence="1">
    <location>
        <begin position="47"/>
        <end position="192"/>
    </location>
</feature>
<protein>
    <submittedName>
        <fullName evidence="4">Outer membrane protein OmpA-like peptidoglycan-associated protein</fullName>
    </submittedName>
</protein>
<keyword evidence="2" id="KW-0732">Signal</keyword>
<dbReference type="Proteomes" id="UP000318050">
    <property type="component" value="Unassembled WGS sequence"/>
</dbReference>
<feature type="chain" id="PRO_5022047892" evidence="2">
    <location>
        <begin position="45"/>
        <end position="310"/>
    </location>
</feature>
<feature type="compositionally biased region" description="Low complexity" evidence="1">
    <location>
        <begin position="68"/>
        <end position="84"/>
    </location>
</feature>
<dbReference type="InterPro" id="IPR036737">
    <property type="entry name" value="OmpA-like_sf"/>
</dbReference>
<sequence>MDRPHFQGLVSLLKVFTRMRRSKMYSIPAVVAVAVAVLAMPVHAQTTAPQATGSQTDAAPSGGGPSGGPEAETQQAAPKPAAKPKATKQKAVKPPPAPAVPGQSTESQSGKATTPPASGELGVPTVGRAPAAPRPKVVPVPDMPKPLTKPEATPIPGHAAEPEGAAPPVTTDIRPRGTTHVEKGTPATQADHQTVPFAAGSSTLDKKQEAALVAIAGRLGQDPNCRLEIRGFAPLPALDREAAARRLSLFRAMAVRDRLMALGVAKERLVIYAMGSVNGNEDDKNAVRGAAKGSDLPAEAFDRVELTFIH</sequence>
<feature type="compositionally biased region" description="Low complexity" evidence="1">
    <location>
        <begin position="156"/>
        <end position="168"/>
    </location>
</feature>
<dbReference type="InterPro" id="IPR006665">
    <property type="entry name" value="OmpA-like"/>
</dbReference>
<evidence type="ECO:0000313" key="4">
    <source>
        <dbReference type="EMBL" id="TWB47776.1"/>
    </source>
</evidence>
<comment type="caution">
    <text evidence="4">The sequence shown here is derived from an EMBL/GenBank/DDBJ whole genome shotgun (WGS) entry which is preliminary data.</text>
</comment>
<dbReference type="OrthoDB" id="7353563at2"/>
<feature type="signal peptide" evidence="2">
    <location>
        <begin position="1"/>
        <end position="44"/>
    </location>
</feature>
<feature type="compositionally biased region" description="Polar residues" evidence="1">
    <location>
        <begin position="102"/>
        <end position="116"/>
    </location>
</feature>
<evidence type="ECO:0000256" key="2">
    <source>
        <dbReference type="SAM" id="SignalP"/>
    </source>
</evidence>
<evidence type="ECO:0000259" key="3">
    <source>
        <dbReference type="Pfam" id="PF00691"/>
    </source>
</evidence>
<feature type="compositionally biased region" description="Basic and acidic residues" evidence="1">
    <location>
        <begin position="173"/>
        <end position="183"/>
    </location>
</feature>
<evidence type="ECO:0000256" key="1">
    <source>
        <dbReference type="SAM" id="MobiDB-lite"/>
    </source>
</evidence>
<gene>
    <name evidence="4" type="ORF">FBZ92_13230</name>
</gene>
<dbReference type="SUPFAM" id="SSF103088">
    <property type="entry name" value="OmpA-like"/>
    <property type="match status" value="1"/>
</dbReference>
<feature type="compositionally biased region" description="Pro residues" evidence="1">
    <location>
        <begin position="132"/>
        <end position="144"/>
    </location>
</feature>